<dbReference type="EMBL" id="AMCV02000056">
    <property type="protein sequence ID" value="TDZ14190.1"/>
    <property type="molecule type" value="Genomic_DNA"/>
</dbReference>
<dbReference type="SUPFAM" id="SSF50129">
    <property type="entry name" value="GroES-like"/>
    <property type="match status" value="1"/>
</dbReference>
<dbReference type="CDD" id="cd08278">
    <property type="entry name" value="benzyl_alcohol_DH"/>
    <property type="match status" value="1"/>
</dbReference>
<comment type="caution">
    <text evidence="8">The sequence shown here is derived from an EMBL/GenBank/DDBJ whole genome shotgun (WGS) entry which is preliminary data.</text>
</comment>
<evidence type="ECO:0000256" key="2">
    <source>
        <dbReference type="ARBA" id="ARBA00008072"/>
    </source>
</evidence>
<dbReference type="PANTHER" id="PTHR43350">
    <property type="entry name" value="NAD-DEPENDENT ALCOHOL DEHYDROGENASE"/>
    <property type="match status" value="1"/>
</dbReference>
<feature type="domain" description="Enoyl reductase (ER)" evidence="7">
    <location>
        <begin position="114"/>
        <end position="471"/>
    </location>
</feature>
<evidence type="ECO:0000256" key="6">
    <source>
        <dbReference type="RuleBase" id="RU361277"/>
    </source>
</evidence>
<dbReference type="OrthoDB" id="1560166at2759"/>
<dbReference type="SMART" id="SM00829">
    <property type="entry name" value="PKS_ER"/>
    <property type="match status" value="1"/>
</dbReference>
<dbReference type="InterPro" id="IPR011032">
    <property type="entry name" value="GroES-like_sf"/>
</dbReference>
<dbReference type="InterPro" id="IPR020843">
    <property type="entry name" value="ER"/>
</dbReference>
<dbReference type="PROSITE" id="PS00059">
    <property type="entry name" value="ADH_ZINC"/>
    <property type="match status" value="1"/>
</dbReference>
<protein>
    <submittedName>
        <fullName evidence="8">Aryl-alcohol dehydrogenase</fullName>
    </submittedName>
</protein>
<reference evidence="9" key="1">
    <citation type="journal article" date="2013" name="New Phytol.">
        <title>Comparative genomic and transcriptomic analyses reveal the hemibiotrophic stage shift of Colletotrichum fungi.</title>
        <authorList>
            <person name="Gan P."/>
            <person name="Ikeda K."/>
            <person name="Irieda H."/>
            <person name="Narusaka M."/>
            <person name="O'Connell R.J."/>
            <person name="Narusaka Y."/>
            <person name="Takano Y."/>
            <person name="Kubo Y."/>
            <person name="Shirasu K."/>
        </authorList>
    </citation>
    <scope>NUCLEOTIDE SEQUENCE [LARGE SCALE GENOMIC DNA]</scope>
    <source>
        <strain evidence="9">104-T / ATCC 96160 / CBS 514.97 / LARS 414 / MAFF 240422</strain>
    </source>
</reference>
<dbReference type="STRING" id="1213857.A0A484F7H3"/>
<dbReference type="InterPro" id="IPR013149">
    <property type="entry name" value="ADH-like_C"/>
</dbReference>
<dbReference type="PANTHER" id="PTHR43350:SF20">
    <property type="entry name" value="ENOYL REDUCTASE (ER) DOMAIN-CONTAINING PROTEIN"/>
    <property type="match status" value="1"/>
</dbReference>
<dbReference type="Pfam" id="PF00107">
    <property type="entry name" value="ADH_zinc_N"/>
    <property type="match status" value="1"/>
</dbReference>
<reference evidence="9" key="2">
    <citation type="journal article" date="2019" name="Mol. Plant Microbe Interact.">
        <title>Genome sequence resources for four phytopathogenic fungi from the Colletotrichum orbiculare species complex.</title>
        <authorList>
            <person name="Gan P."/>
            <person name="Tsushima A."/>
            <person name="Narusaka M."/>
            <person name="Narusaka Y."/>
            <person name="Takano Y."/>
            <person name="Kubo Y."/>
            <person name="Shirasu K."/>
        </authorList>
    </citation>
    <scope>GENOME REANNOTATION</scope>
    <source>
        <strain evidence="9">104-T / ATCC 96160 / CBS 514.97 / LARS 414 / MAFF 240422</strain>
    </source>
</reference>
<dbReference type="InterPro" id="IPR036291">
    <property type="entry name" value="NAD(P)-bd_dom_sf"/>
</dbReference>
<evidence type="ECO:0000256" key="4">
    <source>
        <dbReference type="ARBA" id="ARBA00022833"/>
    </source>
</evidence>
<dbReference type="AlphaFoldDB" id="A0A484F7H3"/>
<evidence type="ECO:0000259" key="7">
    <source>
        <dbReference type="SMART" id="SM00829"/>
    </source>
</evidence>
<keyword evidence="5" id="KW-0560">Oxidoreductase</keyword>
<dbReference type="Pfam" id="PF08240">
    <property type="entry name" value="ADH_N"/>
    <property type="match status" value="1"/>
</dbReference>
<keyword evidence="4 6" id="KW-0862">Zinc</keyword>
<dbReference type="InterPro" id="IPR013154">
    <property type="entry name" value="ADH-like_N"/>
</dbReference>
<dbReference type="Gene3D" id="3.90.180.10">
    <property type="entry name" value="Medium-chain alcohol dehydrogenases, catalytic domain"/>
    <property type="match status" value="1"/>
</dbReference>
<dbReference type="GO" id="GO:0016491">
    <property type="term" value="F:oxidoreductase activity"/>
    <property type="evidence" value="ECO:0007669"/>
    <property type="project" value="UniProtKB-KW"/>
</dbReference>
<proteinExistence type="inferred from homology"/>
<evidence type="ECO:0000256" key="5">
    <source>
        <dbReference type="ARBA" id="ARBA00023002"/>
    </source>
</evidence>
<dbReference type="SUPFAM" id="SSF51735">
    <property type="entry name" value="NAD(P)-binding Rossmann-fold domains"/>
    <property type="match status" value="1"/>
</dbReference>
<accession>A0A484F7H3</accession>
<dbReference type="Gene3D" id="3.40.50.720">
    <property type="entry name" value="NAD(P)-binding Rossmann-like Domain"/>
    <property type="match status" value="1"/>
</dbReference>
<sequence length="477" mass="50920">MSLFRSFDSVFRANNHSTTEFRTFAGSHQAQRLLLAFCNQNFPFLVLSSTTMATIQPATFGIASGTKGVSPYDLKIDSEHVERVEQSAATDTTAAIQQDDQFTNIETEAYVVEKVHADFQLVPIILDEVRPDEVLVEMKYSGVCHTDMVTQHGGLPMVDFPAIFGHEGAGVVRHVGRDVRVRGLRVGDSVLLSINSCGACDTCASGHPALCPDSSRINVGSVRTSDRSTPARLAATGQPVRSQFFGHSSFSRMSVVSGKSVVRCPEGAAERMDVYAPLGCGLQTGAGTVMNVIKPGKEDSVVIFGLGSVGLAALMAAKYLEVGQIVAVDIVPGRLALAKEVGATHTINSRESADIIRDIQSVTSGGPKYAIDCTGVLKVIEDMIACVRPLGTAVLVGVPPPAADIKIDAQAFLLANKRLIGVIEGDSLPSEFIPKLISMHQEGKFPIDKLCKTYPATELKQAMQDMKSGKASHQTSN</sequence>
<organism evidence="8 9">
    <name type="scientific">Colletotrichum orbiculare (strain 104-T / ATCC 96160 / CBS 514.97 / LARS 414 / MAFF 240422)</name>
    <name type="common">Cucumber anthracnose fungus</name>
    <name type="synonym">Colletotrichum lagenarium</name>
    <dbReference type="NCBI Taxonomy" id="1213857"/>
    <lineage>
        <taxon>Eukaryota</taxon>
        <taxon>Fungi</taxon>
        <taxon>Dikarya</taxon>
        <taxon>Ascomycota</taxon>
        <taxon>Pezizomycotina</taxon>
        <taxon>Sordariomycetes</taxon>
        <taxon>Hypocreomycetidae</taxon>
        <taxon>Glomerellales</taxon>
        <taxon>Glomerellaceae</taxon>
        <taxon>Colletotrichum</taxon>
        <taxon>Colletotrichum orbiculare species complex</taxon>
    </lineage>
</organism>
<evidence type="ECO:0000256" key="3">
    <source>
        <dbReference type="ARBA" id="ARBA00022723"/>
    </source>
</evidence>
<evidence type="ECO:0000256" key="1">
    <source>
        <dbReference type="ARBA" id="ARBA00001947"/>
    </source>
</evidence>
<dbReference type="InterPro" id="IPR002328">
    <property type="entry name" value="ADH_Zn_CS"/>
</dbReference>
<dbReference type="GO" id="GO:0008270">
    <property type="term" value="F:zinc ion binding"/>
    <property type="evidence" value="ECO:0007669"/>
    <property type="project" value="InterPro"/>
</dbReference>
<evidence type="ECO:0000313" key="8">
    <source>
        <dbReference type="EMBL" id="TDZ14190.1"/>
    </source>
</evidence>
<gene>
    <name evidence="8" type="primary">xylB-0</name>
    <name evidence="8" type="ORF">Cob_v012888</name>
</gene>
<keyword evidence="3 6" id="KW-0479">Metal-binding</keyword>
<name>A0A484F7H3_COLOR</name>
<dbReference type="Proteomes" id="UP000014480">
    <property type="component" value="Unassembled WGS sequence"/>
</dbReference>
<dbReference type="FunFam" id="3.40.50.720:FF:000003">
    <property type="entry name" value="S-(hydroxymethyl)glutathione dehydrogenase"/>
    <property type="match status" value="1"/>
</dbReference>
<comment type="similarity">
    <text evidence="2 6">Belongs to the zinc-containing alcohol dehydrogenase family.</text>
</comment>
<comment type="cofactor">
    <cofactor evidence="1 6">
        <name>Zn(2+)</name>
        <dbReference type="ChEBI" id="CHEBI:29105"/>
    </cofactor>
</comment>
<evidence type="ECO:0000313" key="9">
    <source>
        <dbReference type="Proteomes" id="UP000014480"/>
    </source>
</evidence>
<keyword evidence="9" id="KW-1185">Reference proteome</keyword>